<dbReference type="Gramene" id="OMO60672">
    <property type="protein sequence ID" value="OMO60672"/>
    <property type="gene ID" value="CCACVL1_23965"/>
</dbReference>
<evidence type="ECO:0000256" key="1">
    <source>
        <dbReference type="SAM" id="MobiDB-lite"/>
    </source>
</evidence>
<feature type="region of interest" description="Disordered" evidence="1">
    <location>
        <begin position="1"/>
        <end position="21"/>
    </location>
</feature>
<dbReference type="Proteomes" id="UP000188268">
    <property type="component" value="Unassembled WGS sequence"/>
</dbReference>
<organism evidence="2 3">
    <name type="scientific">Corchorus capsularis</name>
    <name type="common">Jute</name>
    <dbReference type="NCBI Taxonomy" id="210143"/>
    <lineage>
        <taxon>Eukaryota</taxon>
        <taxon>Viridiplantae</taxon>
        <taxon>Streptophyta</taxon>
        <taxon>Embryophyta</taxon>
        <taxon>Tracheophyta</taxon>
        <taxon>Spermatophyta</taxon>
        <taxon>Magnoliopsida</taxon>
        <taxon>eudicotyledons</taxon>
        <taxon>Gunneridae</taxon>
        <taxon>Pentapetalae</taxon>
        <taxon>rosids</taxon>
        <taxon>malvids</taxon>
        <taxon>Malvales</taxon>
        <taxon>Malvaceae</taxon>
        <taxon>Grewioideae</taxon>
        <taxon>Apeibeae</taxon>
        <taxon>Corchorus</taxon>
    </lineage>
</organism>
<gene>
    <name evidence="2" type="ORF">CCACVL1_23965</name>
</gene>
<evidence type="ECO:0000313" key="3">
    <source>
        <dbReference type="Proteomes" id="UP000188268"/>
    </source>
</evidence>
<proteinExistence type="predicted"/>
<accession>A0A1R3GRH3</accession>
<dbReference type="AlphaFoldDB" id="A0A1R3GRH3"/>
<dbReference type="EMBL" id="AWWV01013665">
    <property type="protein sequence ID" value="OMO60672.1"/>
    <property type="molecule type" value="Genomic_DNA"/>
</dbReference>
<protein>
    <submittedName>
        <fullName evidence="2">Uncharacterized protein</fullName>
    </submittedName>
</protein>
<keyword evidence="3" id="KW-1185">Reference proteome</keyword>
<sequence length="21" mass="2539">MTKTKFGRNEIENTIVYSRHN</sequence>
<reference evidence="2 3" key="1">
    <citation type="submission" date="2013-09" db="EMBL/GenBank/DDBJ databases">
        <title>Corchorus capsularis genome sequencing.</title>
        <authorList>
            <person name="Alam M."/>
            <person name="Haque M.S."/>
            <person name="Islam M.S."/>
            <person name="Emdad E.M."/>
            <person name="Islam M.M."/>
            <person name="Ahmed B."/>
            <person name="Halim A."/>
            <person name="Hossen Q.M.M."/>
            <person name="Hossain M.Z."/>
            <person name="Ahmed R."/>
            <person name="Khan M.M."/>
            <person name="Islam R."/>
            <person name="Rashid M.M."/>
            <person name="Khan S.A."/>
            <person name="Rahman M.S."/>
            <person name="Alam M."/>
        </authorList>
    </citation>
    <scope>NUCLEOTIDE SEQUENCE [LARGE SCALE GENOMIC DNA]</scope>
    <source>
        <strain evidence="3">cv. CVL-1</strain>
        <tissue evidence="2">Whole seedling</tissue>
    </source>
</reference>
<evidence type="ECO:0000313" key="2">
    <source>
        <dbReference type="EMBL" id="OMO60672.1"/>
    </source>
</evidence>
<name>A0A1R3GRH3_COCAP</name>
<comment type="caution">
    <text evidence="2">The sequence shown here is derived from an EMBL/GenBank/DDBJ whole genome shotgun (WGS) entry which is preliminary data.</text>
</comment>